<dbReference type="InterPro" id="IPR044808">
    <property type="entry name" value="ERF_plant"/>
</dbReference>
<evidence type="ECO:0000256" key="4">
    <source>
        <dbReference type="ARBA" id="ARBA00023163"/>
    </source>
</evidence>
<organism evidence="7 8">
    <name type="scientific">Colocasia esculenta</name>
    <name type="common">Wild taro</name>
    <name type="synonym">Arum esculentum</name>
    <dbReference type="NCBI Taxonomy" id="4460"/>
    <lineage>
        <taxon>Eukaryota</taxon>
        <taxon>Viridiplantae</taxon>
        <taxon>Streptophyta</taxon>
        <taxon>Embryophyta</taxon>
        <taxon>Tracheophyta</taxon>
        <taxon>Spermatophyta</taxon>
        <taxon>Magnoliopsida</taxon>
        <taxon>Liliopsida</taxon>
        <taxon>Araceae</taxon>
        <taxon>Aroideae</taxon>
        <taxon>Colocasieae</taxon>
        <taxon>Colocasia</taxon>
    </lineage>
</organism>
<dbReference type="GO" id="GO:0003677">
    <property type="term" value="F:DNA binding"/>
    <property type="evidence" value="ECO:0007669"/>
    <property type="project" value="UniProtKB-KW"/>
</dbReference>
<reference evidence="7" key="1">
    <citation type="submission" date="2017-07" db="EMBL/GenBank/DDBJ databases">
        <title>Taro Niue Genome Assembly and Annotation.</title>
        <authorList>
            <person name="Atibalentja N."/>
            <person name="Keating K."/>
            <person name="Fields C.J."/>
        </authorList>
    </citation>
    <scope>NUCLEOTIDE SEQUENCE</scope>
    <source>
        <strain evidence="7">Niue_2</strain>
        <tissue evidence="7">Leaf</tissue>
    </source>
</reference>
<evidence type="ECO:0000313" key="8">
    <source>
        <dbReference type="Proteomes" id="UP000652761"/>
    </source>
</evidence>
<comment type="subcellular location">
    <subcellularLocation>
        <location evidence="1">Nucleus</location>
    </subcellularLocation>
</comment>
<dbReference type="InterPro" id="IPR036955">
    <property type="entry name" value="AP2/ERF_dom_sf"/>
</dbReference>
<dbReference type="EMBL" id="NMUH01002225">
    <property type="protein sequence ID" value="MQL98700.1"/>
    <property type="molecule type" value="Genomic_DNA"/>
</dbReference>
<evidence type="ECO:0000313" key="7">
    <source>
        <dbReference type="EMBL" id="MQL98700.1"/>
    </source>
</evidence>
<dbReference type="GO" id="GO:0003700">
    <property type="term" value="F:DNA-binding transcription factor activity"/>
    <property type="evidence" value="ECO:0007669"/>
    <property type="project" value="InterPro"/>
</dbReference>
<dbReference type="PROSITE" id="PS51032">
    <property type="entry name" value="AP2_ERF"/>
    <property type="match status" value="1"/>
</dbReference>
<dbReference type="InterPro" id="IPR001471">
    <property type="entry name" value="AP2/ERF_dom"/>
</dbReference>
<gene>
    <name evidence="7" type="ORF">Taro_031418</name>
</gene>
<dbReference type="Proteomes" id="UP000652761">
    <property type="component" value="Unassembled WGS sequence"/>
</dbReference>
<evidence type="ECO:0000256" key="5">
    <source>
        <dbReference type="ARBA" id="ARBA00023242"/>
    </source>
</evidence>
<dbReference type="GO" id="GO:0009873">
    <property type="term" value="P:ethylene-activated signaling pathway"/>
    <property type="evidence" value="ECO:0007669"/>
    <property type="project" value="InterPro"/>
</dbReference>
<dbReference type="Pfam" id="PF00847">
    <property type="entry name" value="AP2"/>
    <property type="match status" value="1"/>
</dbReference>
<dbReference type="AlphaFoldDB" id="A0A843VYZ2"/>
<feature type="domain" description="AP2/ERF" evidence="6">
    <location>
        <begin position="44"/>
        <end position="94"/>
    </location>
</feature>
<name>A0A843VYZ2_COLES</name>
<sequence length="94" mass="10501">MIFGVASSPAVTFSSGALSDGRAGSSHPFLPVRAVGKKRERKNLYRGIRQRLWGKWAAEIRDPKKGIRVWLGTFNTPEEAASAYDREALRIRQT</sequence>
<dbReference type="CDD" id="cd00018">
    <property type="entry name" value="AP2"/>
    <property type="match status" value="1"/>
</dbReference>
<keyword evidence="4" id="KW-0804">Transcription</keyword>
<keyword evidence="3" id="KW-0238">DNA-binding</keyword>
<dbReference type="PRINTS" id="PR00367">
    <property type="entry name" value="ETHRSPELEMNT"/>
</dbReference>
<dbReference type="SUPFAM" id="SSF54171">
    <property type="entry name" value="DNA-binding domain"/>
    <property type="match status" value="1"/>
</dbReference>
<dbReference type="Gene3D" id="3.30.730.10">
    <property type="entry name" value="AP2/ERF domain"/>
    <property type="match status" value="1"/>
</dbReference>
<keyword evidence="5" id="KW-0539">Nucleus</keyword>
<evidence type="ECO:0000256" key="3">
    <source>
        <dbReference type="ARBA" id="ARBA00023125"/>
    </source>
</evidence>
<evidence type="ECO:0000256" key="2">
    <source>
        <dbReference type="ARBA" id="ARBA00023015"/>
    </source>
</evidence>
<proteinExistence type="predicted"/>
<comment type="caution">
    <text evidence="7">The sequence shown here is derived from an EMBL/GenBank/DDBJ whole genome shotgun (WGS) entry which is preliminary data.</text>
</comment>
<dbReference type="PANTHER" id="PTHR31190">
    <property type="entry name" value="DNA-BINDING DOMAIN"/>
    <property type="match status" value="1"/>
</dbReference>
<evidence type="ECO:0000259" key="6">
    <source>
        <dbReference type="PROSITE" id="PS51032"/>
    </source>
</evidence>
<dbReference type="SMART" id="SM00380">
    <property type="entry name" value="AP2"/>
    <property type="match status" value="1"/>
</dbReference>
<dbReference type="GO" id="GO:0005634">
    <property type="term" value="C:nucleus"/>
    <property type="evidence" value="ECO:0007669"/>
    <property type="project" value="UniProtKB-SubCell"/>
</dbReference>
<keyword evidence="8" id="KW-1185">Reference proteome</keyword>
<dbReference type="PANTHER" id="PTHR31190:SF376">
    <property type="entry name" value="EREB-LIKE PROTEIN"/>
    <property type="match status" value="1"/>
</dbReference>
<dbReference type="InterPro" id="IPR016177">
    <property type="entry name" value="DNA-bd_dom_sf"/>
</dbReference>
<keyword evidence="2" id="KW-0805">Transcription regulation</keyword>
<accession>A0A843VYZ2</accession>
<dbReference type="OrthoDB" id="10038011at2759"/>
<protein>
    <recommendedName>
        <fullName evidence="6">AP2/ERF domain-containing protein</fullName>
    </recommendedName>
</protein>
<evidence type="ECO:0000256" key="1">
    <source>
        <dbReference type="ARBA" id="ARBA00004123"/>
    </source>
</evidence>